<feature type="compositionally biased region" description="Basic and acidic residues" evidence="1">
    <location>
        <begin position="334"/>
        <end position="343"/>
    </location>
</feature>
<accession>A0A9D4V2W6</accession>
<feature type="compositionally biased region" description="Basic and acidic residues" evidence="1">
    <location>
        <begin position="1"/>
        <end position="11"/>
    </location>
</feature>
<protein>
    <recommendedName>
        <fullName evidence="2">Fungal lipase-type domain-containing protein</fullName>
    </recommendedName>
</protein>
<dbReference type="SUPFAM" id="SSF53474">
    <property type="entry name" value="alpha/beta-Hydrolases"/>
    <property type="match status" value="1"/>
</dbReference>
<feature type="region of interest" description="Disordered" evidence="1">
    <location>
        <begin position="1"/>
        <end position="21"/>
    </location>
</feature>
<dbReference type="EMBL" id="JABFUD020000006">
    <property type="protein sequence ID" value="KAI5078779.1"/>
    <property type="molecule type" value="Genomic_DNA"/>
</dbReference>
<feature type="domain" description="Fungal lipase-type" evidence="2">
    <location>
        <begin position="159"/>
        <end position="290"/>
    </location>
</feature>
<name>A0A9D4V2W6_ADICA</name>
<dbReference type="Proteomes" id="UP000886520">
    <property type="component" value="Chromosome 6"/>
</dbReference>
<dbReference type="PANTHER" id="PTHR46023">
    <property type="entry name" value="LIPASE CLASS 3 PROTEIN-LIKE"/>
    <property type="match status" value="1"/>
</dbReference>
<reference evidence="3" key="1">
    <citation type="submission" date="2021-01" db="EMBL/GenBank/DDBJ databases">
        <title>Adiantum capillus-veneris genome.</title>
        <authorList>
            <person name="Fang Y."/>
            <person name="Liao Q."/>
        </authorList>
    </citation>
    <scope>NUCLEOTIDE SEQUENCE</scope>
    <source>
        <strain evidence="3">H3</strain>
        <tissue evidence="3">Leaf</tissue>
    </source>
</reference>
<comment type="caution">
    <text evidence="3">The sequence shown here is derived from an EMBL/GenBank/DDBJ whole genome shotgun (WGS) entry which is preliminary data.</text>
</comment>
<dbReference type="OrthoDB" id="438440at2759"/>
<dbReference type="InterPro" id="IPR002921">
    <property type="entry name" value="Fungal_lipase-type"/>
</dbReference>
<gene>
    <name evidence="3" type="ORF">GOP47_0006450</name>
</gene>
<organism evidence="3 4">
    <name type="scientific">Adiantum capillus-veneris</name>
    <name type="common">Maidenhair fern</name>
    <dbReference type="NCBI Taxonomy" id="13818"/>
    <lineage>
        <taxon>Eukaryota</taxon>
        <taxon>Viridiplantae</taxon>
        <taxon>Streptophyta</taxon>
        <taxon>Embryophyta</taxon>
        <taxon>Tracheophyta</taxon>
        <taxon>Polypodiopsida</taxon>
        <taxon>Polypodiidae</taxon>
        <taxon>Polypodiales</taxon>
        <taxon>Pteridineae</taxon>
        <taxon>Pteridaceae</taxon>
        <taxon>Vittarioideae</taxon>
        <taxon>Adiantum</taxon>
    </lineage>
</organism>
<evidence type="ECO:0000313" key="3">
    <source>
        <dbReference type="EMBL" id="KAI5078779.1"/>
    </source>
</evidence>
<proteinExistence type="predicted"/>
<evidence type="ECO:0000256" key="1">
    <source>
        <dbReference type="SAM" id="MobiDB-lite"/>
    </source>
</evidence>
<feature type="compositionally biased region" description="Basic and acidic residues" evidence="1">
    <location>
        <begin position="354"/>
        <end position="375"/>
    </location>
</feature>
<keyword evidence="4" id="KW-1185">Reference proteome</keyword>
<sequence length="484" mass="52905">MLHVGDGHVAKMEPSQSGSGVGAFAASKRAWSKLQESQGQSSPVNMIVKGATSFQTHIGPWSVRDLTLGLAAMAKVAEKEPPPPPGEPNEELSKDSEFLARAQHWRAIAEAVYVCDGSSFSLMSHLPESLLVHAEWNPDQNSLRPTYTVSIDAPYNAVVLAIRGTSHVVDMLVNSGACPEDFRGGKSHAGFAHATEVLLKEAEPHIKRAFEQAKEVEKERGTEMKLVLTGHSMGGAVGIMCAFTLRDSYPSIECWSYSTPACLSHELAVESAEFATSFVSAYDVVPRFSFAAVEGLRKQLEEFDWEHAKSLLKDDPDWQNIEKAVNAMQGMQRKVSDGVDGVKRQMGVGDGGQDEGKAQEQQRQGNGKEKEKEDTQTQDGQQQKLDPPALYPAGRLLVLVADPPGCGKIPENRSNVPQQRNYGAYPSFEENLNTKWTLREARHKEFLQLVVSPWSVSDHMLGNLSEGLGYLQSHCPPIPLSSSS</sequence>
<dbReference type="Gene3D" id="3.40.50.1820">
    <property type="entry name" value="alpha/beta hydrolase"/>
    <property type="match status" value="1"/>
</dbReference>
<evidence type="ECO:0000313" key="4">
    <source>
        <dbReference type="Proteomes" id="UP000886520"/>
    </source>
</evidence>
<dbReference type="PANTHER" id="PTHR46023:SF8">
    <property type="entry name" value="SN1-SPECIFIC DIACYLGLYCEROL LIPASE"/>
    <property type="match status" value="1"/>
</dbReference>
<feature type="region of interest" description="Disordered" evidence="1">
    <location>
        <begin position="332"/>
        <end position="388"/>
    </location>
</feature>
<evidence type="ECO:0000259" key="2">
    <source>
        <dbReference type="Pfam" id="PF01764"/>
    </source>
</evidence>
<dbReference type="InterPro" id="IPR029058">
    <property type="entry name" value="AB_hydrolase_fold"/>
</dbReference>
<dbReference type="GO" id="GO:0006629">
    <property type="term" value="P:lipid metabolic process"/>
    <property type="evidence" value="ECO:0007669"/>
    <property type="project" value="InterPro"/>
</dbReference>
<dbReference type="CDD" id="cd00519">
    <property type="entry name" value="Lipase_3"/>
    <property type="match status" value="1"/>
</dbReference>
<dbReference type="AlphaFoldDB" id="A0A9D4V2W6"/>
<dbReference type="Pfam" id="PF01764">
    <property type="entry name" value="Lipase_3"/>
    <property type="match status" value="1"/>
</dbReference>